<dbReference type="EMBL" id="CP002692">
    <property type="protein sequence ID" value="AEE54460.1"/>
    <property type="molecule type" value="Genomic_DNA"/>
</dbReference>
<keyword evidence="3" id="KW-1185">Reference proteome</keyword>
<protein>
    <recommendedName>
        <fullName evidence="4">Membrane-bound metal-dependent hydrolase</fullName>
    </recommendedName>
</protein>
<reference evidence="2 3" key="1">
    <citation type="journal article" date="2011" name="Stand. Genomic Sci.">
        <title>Complete genome sequence of Haliscomenobacter hydrossis type strain (O).</title>
        <authorList>
            <consortium name="US DOE Joint Genome Institute (JGI-PGF)"/>
            <person name="Daligault H."/>
            <person name="Lapidus A."/>
            <person name="Zeytun A."/>
            <person name="Nolan M."/>
            <person name="Lucas S."/>
            <person name="Del Rio T.G."/>
            <person name="Tice H."/>
            <person name="Cheng J.F."/>
            <person name="Tapia R."/>
            <person name="Han C."/>
            <person name="Goodwin L."/>
            <person name="Pitluck S."/>
            <person name="Liolios K."/>
            <person name="Pagani I."/>
            <person name="Ivanova N."/>
            <person name="Huntemann M."/>
            <person name="Mavromatis K."/>
            <person name="Mikhailova N."/>
            <person name="Pati A."/>
            <person name="Chen A."/>
            <person name="Palaniappan K."/>
            <person name="Land M."/>
            <person name="Hauser L."/>
            <person name="Brambilla E.M."/>
            <person name="Rohde M."/>
            <person name="Verbarg S."/>
            <person name="Goker M."/>
            <person name="Bristow J."/>
            <person name="Eisen J.A."/>
            <person name="Markowitz V."/>
            <person name="Hugenholtz P."/>
            <person name="Kyrpides N.C."/>
            <person name="Klenk H.P."/>
            <person name="Woyke T."/>
        </authorList>
    </citation>
    <scope>NUCLEOTIDE SEQUENCE [LARGE SCALE GENOMIC DNA]</scope>
    <source>
        <strain evidence="3">ATCC 27775 / DSM 1100 / LMG 10767 / O</strain>
        <plasmid evidence="3">Plasmid pHALHY01</plasmid>
    </source>
</reference>
<dbReference type="PANTHER" id="PTHR35531">
    <property type="entry name" value="INNER MEMBRANE PROTEIN YBCI-RELATED"/>
    <property type="match status" value="1"/>
</dbReference>
<keyword evidence="1" id="KW-1133">Transmembrane helix</keyword>
<dbReference type="PANTHER" id="PTHR35531:SF1">
    <property type="entry name" value="INNER MEMBRANE PROTEIN YBCI-RELATED"/>
    <property type="match status" value="1"/>
</dbReference>
<proteinExistence type="predicted"/>
<dbReference type="OrthoDB" id="5459053at2"/>
<evidence type="ECO:0000313" key="3">
    <source>
        <dbReference type="Proteomes" id="UP000008461"/>
    </source>
</evidence>
<feature type="transmembrane region" description="Helical" evidence="1">
    <location>
        <begin position="70"/>
        <end position="88"/>
    </location>
</feature>
<accession>F4L7V2</accession>
<evidence type="ECO:0008006" key="4">
    <source>
        <dbReference type="Google" id="ProtNLM"/>
    </source>
</evidence>
<keyword evidence="1" id="KW-0472">Membrane</keyword>
<evidence type="ECO:0000313" key="2">
    <source>
        <dbReference type="EMBL" id="AEE54460.1"/>
    </source>
</evidence>
<dbReference type="HOGENOM" id="CLU_612187_0_0_10"/>
<gene>
    <name evidence="2" type="ordered locus">Halhy_6644</name>
</gene>
<reference key="2">
    <citation type="submission" date="2011-04" db="EMBL/GenBank/DDBJ databases">
        <title>Complete sequence of plasmid 1 of Haliscomenobacter hydrossis DSM 1100.</title>
        <authorList>
            <consortium name="US DOE Joint Genome Institute (JGI-PGF)"/>
            <person name="Lucas S."/>
            <person name="Han J."/>
            <person name="Lapidus A."/>
            <person name="Bruce D."/>
            <person name="Goodwin L."/>
            <person name="Pitluck S."/>
            <person name="Peters L."/>
            <person name="Kyrpides N."/>
            <person name="Mavromatis K."/>
            <person name="Ivanova N."/>
            <person name="Ovchinnikova G."/>
            <person name="Pagani I."/>
            <person name="Daligault H."/>
            <person name="Detter J.C."/>
            <person name="Han C."/>
            <person name="Land M."/>
            <person name="Hauser L."/>
            <person name="Markowitz V."/>
            <person name="Cheng J.-F."/>
            <person name="Hugenholtz P."/>
            <person name="Woyke T."/>
            <person name="Wu D."/>
            <person name="Verbarg S."/>
            <person name="Frueling A."/>
            <person name="Brambilla E."/>
            <person name="Klenk H.-P."/>
            <person name="Eisen J.A."/>
        </authorList>
    </citation>
    <scope>NUCLEOTIDE SEQUENCE</scope>
    <source>
        <strain>DSM 1100</strain>
    </source>
</reference>
<dbReference type="KEGG" id="hhy:Halhy_6644"/>
<dbReference type="Pfam" id="PF04307">
    <property type="entry name" value="YdjM"/>
    <property type="match status" value="1"/>
</dbReference>
<evidence type="ECO:0000256" key="1">
    <source>
        <dbReference type="SAM" id="Phobius"/>
    </source>
</evidence>
<sequence length="447" mass="50669">MTLPNHLAGGFVFTGFFAALANINILESPATIGAVLLGATLPDIDHPRSPIGRLFLPLSRYLNSRHGHRTLTHSLLGLGVFWLAAGLLEQTLWQSQRLTAVAVIAMISHILFDMVTLQGVILFYPFAKNPCVLPGDPNMRIRTGDVQKETIWFFVFILGGLAMQPLYKQGFWTTYNRTFGTLKHLASEFKKSSDVLEVDYRYRSGSQVFSGKALCIEAHDNRATLLKDGKFLLLDKSKQIIHHTIPRHTGRRFQFSEQLLVEVDLDSLNKLLHQQLILELKLHATDNFVARTGGQMQEGQQFSGKYLHDLVIMRPQAATAKETFVPQIDPRIEVLRVQSQNLRQADRAALAEYRNLMAELANLEAMQPSDDIYLDQKRTQRIKELRKVKVPELHEARVVELETQLRELQLDNRLQNLQQAAELEVDWARNLPGKLLFTGVLKVAVII</sequence>
<name>F4L7V2_HALH1</name>
<dbReference type="InterPro" id="IPR007404">
    <property type="entry name" value="YdjM-like"/>
</dbReference>
<dbReference type="Proteomes" id="UP000008461">
    <property type="component" value="Plasmid pHALHY01"/>
</dbReference>
<feature type="transmembrane region" description="Helical" evidence="1">
    <location>
        <begin position="150"/>
        <end position="167"/>
    </location>
</feature>
<organism evidence="2 3">
    <name type="scientific">Haliscomenobacter hydrossis (strain ATCC 27775 / DSM 1100 / LMG 10767 / O)</name>
    <dbReference type="NCBI Taxonomy" id="760192"/>
    <lineage>
        <taxon>Bacteria</taxon>
        <taxon>Pseudomonadati</taxon>
        <taxon>Bacteroidota</taxon>
        <taxon>Saprospiria</taxon>
        <taxon>Saprospirales</taxon>
        <taxon>Haliscomenobacteraceae</taxon>
        <taxon>Haliscomenobacter</taxon>
    </lineage>
</organism>
<keyword evidence="2" id="KW-0614">Plasmid</keyword>
<keyword evidence="1" id="KW-0812">Transmembrane</keyword>
<feature type="transmembrane region" description="Helical" evidence="1">
    <location>
        <begin position="100"/>
        <end position="124"/>
    </location>
</feature>
<dbReference type="RefSeq" id="WP_013768977.1">
    <property type="nucleotide sequence ID" value="NC_015511.1"/>
</dbReference>
<geneLocation type="plasmid" evidence="2 3">
    <name>pHALHY01</name>
</geneLocation>
<dbReference type="AlphaFoldDB" id="F4L7V2"/>